<name>A0A9P7DE69_9AGAM</name>
<dbReference type="AlphaFoldDB" id="A0A9P7DE69"/>
<feature type="chain" id="PRO_5040133150" description="Secreted protein" evidence="1">
    <location>
        <begin position="23"/>
        <end position="82"/>
    </location>
</feature>
<keyword evidence="1" id="KW-0732">Signal</keyword>
<dbReference type="EMBL" id="JABBWE010000064">
    <property type="protein sequence ID" value="KAG1788888.1"/>
    <property type="molecule type" value="Genomic_DNA"/>
</dbReference>
<keyword evidence="3" id="KW-1185">Reference proteome</keyword>
<evidence type="ECO:0000256" key="1">
    <source>
        <dbReference type="SAM" id="SignalP"/>
    </source>
</evidence>
<proteinExistence type="predicted"/>
<gene>
    <name evidence="2" type="ORF">HD556DRAFT_839180</name>
</gene>
<dbReference type="Proteomes" id="UP000719766">
    <property type="component" value="Unassembled WGS sequence"/>
</dbReference>
<reference evidence="2" key="1">
    <citation type="journal article" date="2020" name="New Phytol.">
        <title>Comparative genomics reveals dynamic genome evolution in host specialist ectomycorrhizal fungi.</title>
        <authorList>
            <person name="Lofgren L.A."/>
            <person name="Nguyen N.H."/>
            <person name="Vilgalys R."/>
            <person name="Ruytinx J."/>
            <person name="Liao H.L."/>
            <person name="Branco S."/>
            <person name="Kuo A."/>
            <person name="LaButti K."/>
            <person name="Lipzen A."/>
            <person name="Andreopoulos W."/>
            <person name="Pangilinan J."/>
            <person name="Riley R."/>
            <person name="Hundley H."/>
            <person name="Na H."/>
            <person name="Barry K."/>
            <person name="Grigoriev I.V."/>
            <person name="Stajich J.E."/>
            <person name="Kennedy P.G."/>
        </authorList>
    </citation>
    <scope>NUCLEOTIDE SEQUENCE</scope>
    <source>
        <strain evidence="2">S12</strain>
    </source>
</reference>
<sequence>MSAARLNLVGVELCLRFSLACCTFPMFLPPLLPSVFVADSVEANISYHKVCGIKCVGRRGRQKTLGAGWAGGGGRKTPTELS</sequence>
<evidence type="ECO:0000313" key="2">
    <source>
        <dbReference type="EMBL" id="KAG1788888.1"/>
    </source>
</evidence>
<evidence type="ECO:0000313" key="3">
    <source>
        <dbReference type="Proteomes" id="UP000719766"/>
    </source>
</evidence>
<dbReference type="RefSeq" id="XP_041156049.1">
    <property type="nucleotide sequence ID" value="XM_041311795.1"/>
</dbReference>
<organism evidence="2 3">
    <name type="scientific">Suillus plorans</name>
    <dbReference type="NCBI Taxonomy" id="116603"/>
    <lineage>
        <taxon>Eukaryota</taxon>
        <taxon>Fungi</taxon>
        <taxon>Dikarya</taxon>
        <taxon>Basidiomycota</taxon>
        <taxon>Agaricomycotina</taxon>
        <taxon>Agaricomycetes</taxon>
        <taxon>Agaricomycetidae</taxon>
        <taxon>Boletales</taxon>
        <taxon>Suillineae</taxon>
        <taxon>Suillaceae</taxon>
        <taxon>Suillus</taxon>
    </lineage>
</organism>
<comment type="caution">
    <text evidence="2">The sequence shown here is derived from an EMBL/GenBank/DDBJ whole genome shotgun (WGS) entry which is preliminary data.</text>
</comment>
<protein>
    <recommendedName>
        <fullName evidence="4">Secreted protein</fullName>
    </recommendedName>
</protein>
<evidence type="ECO:0008006" key="4">
    <source>
        <dbReference type="Google" id="ProtNLM"/>
    </source>
</evidence>
<feature type="signal peptide" evidence="1">
    <location>
        <begin position="1"/>
        <end position="22"/>
    </location>
</feature>
<dbReference type="GeneID" id="64605559"/>
<accession>A0A9P7DE69</accession>